<dbReference type="Pfam" id="PF00561">
    <property type="entry name" value="Abhydrolase_1"/>
    <property type="match status" value="1"/>
</dbReference>
<reference evidence="2 3" key="1">
    <citation type="submission" date="2016-10" db="EMBL/GenBank/DDBJ databases">
        <authorList>
            <person name="de Groot N.N."/>
        </authorList>
    </citation>
    <scope>NUCLEOTIDE SEQUENCE [LARGE SCALE GENOMIC DNA]</scope>
    <source>
        <strain evidence="2 3">CGMCC 4.1877</strain>
    </source>
</reference>
<dbReference type="Proteomes" id="UP000199614">
    <property type="component" value="Unassembled WGS sequence"/>
</dbReference>
<dbReference type="Gene3D" id="3.40.50.1820">
    <property type="entry name" value="alpha/beta hydrolase"/>
    <property type="match status" value="1"/>
</dbReference>
<gene>
    <name evidence="2" type="ORF">SAMN05216207_103732</name>
</gene>
<organism evidence="2 3">
    <name type="scientific">Pseudonocardia ammonioxydans</name>
    <dbReference type="NCBI Taxonomy" id="260086"/>
    <lineage>
        <taxon>Bacteria</taxon>
        <taxon>Bacillati</taxon>
        <taxon>Actinomycetota</taxon>
        <taxon>Actinomycetes</taxon>
        <taxon>Pseudonocardiales</taxon>
        <taxon>Pseudonocardiaceae</taxon>
        <taxon>Pseudonocardia</taxon>
    </lineage>
</organism>
<dbReference type="GO" id="GO:0003824">
    <property type="term" value="F:catalytic activity"/>
    <property type="evidence" value="ECO:0007669"/>
    <property type="project" value="UniProtKB-ARBA"/>
</dbReference>
<evidence type="ECO:0000313" key="3">
    <source>
        <dbReference type="Proteomes" id="UP000199614"/>
    </source>
</evidence>
<feature type="domain" description="AB hydrolase-1" evidence="1">
    <location>
        <begin position="16"/>
        <end position="242"/>
    </location>
</feature>
<evidence type="ECO:0000259" key="1">
    <source>
        <dbReference type="Pfam" id="PF00561"/>
    </source>
</evidence>
<dbReference type="OrthoDB" id="8957634at2"/>
<evidence type="ECO:0000313" key="2">
    <source>
        <dbReference type="EMBL" id="SFO22153.1"/>
    </source>
</evidence>
<dbReference type="InterPro" id="IPR050471">
    <property type="entry name" value="AB_hydrolase"/>
</dbReference>
<name>A0A1I5FEU0_PSUAM</name>
<dbReference type="AlphaFoldDB" id="A0A1I5FEU0"/>
<proteinExistence type="predicted"/>
<keyword evidence="3" id="KW-1185">Reference proteome</keyword>
<dbReference type="RefSeq" id="WP_093351732.1">
    <property type="nucleotide sequence ID" value="NZ_FOUY01000037.1"/>
</dbReference>
<dbReference type="PANTHER" id="PTHR43433">
    <property type="entry name" value="HYDROLASE, ALPHA/BETA FOLD FAMILY PROTEIN"/>
    <property type="match status" value="1"/>
</dbReference>
<dbReference type="STRING" id="260086.SAMN05216207_103732"/>
<dbReference type="InterPro" id="IPR029058">
    <property type="entry name" value="AB_hydrolase_fold"/>
</dbReference>
<sequence>MDGAELAVSDEGAGEPVLFVHGGLIADSFAPVAGELGPGYRLVRHHRRGYAGSAGRPGPVSVGRDAADCLGVLDALGIERAHLVGWSHGGAVVLEAATRAPGRVLDVAVLEPALLQVPGAAGLGEVLAPLFARRAAGDAAGAAADFQAAVWGPDWAARLEQRIPGGVAQLYKDAALIFDSDLPALRAWSFEPKRAAVLDRPVLSVAGTASMPIVADVRERLRILLPQTREVLLVGADHAFAVTRPGQVAAALTAFWARGPGWW</sequence>
<accession>A0A1I5FEU0</accession>
<protein>
    <submittedName>
        <fullName evidence="2">3-oxoadipate enol-lactonase / 4-carboxymuconolactone decarboxylase</fullName>
    </submittedName>
</protein>
<dbReference type="InterPro" id="IPR000073">
    <property type="entry name" value="AB_hydrolase_1"/>
</dbReference>
<dbReference type="EMBL" id="FOUY01000037">
    <property type="protein sequence ID" value="SFO22153.1"/>
    <property type="molecule type" value="Genomic_DNA"/>
</dbReference>
<dbReference type="PANTHER" id="PTHR43433:SF5">
    <property type="entry name" value="AB HYDROLASE-1 DOMAIN-CONTAINING PROTEIN"/>
    <property type="match status" value="1"/>
</dbReference>
<dbReference type="SUPFAM" id="SSF53474">
    <property type="entry name" value="alpha/beta-Hydrolases"/>
    <property type="match status" value="1"/>
</dbReference>